<dbReference type="GO" id="GO:0000981">
    <property type="term" value="F:DNA-binding transcription factor activity, RNA polymerase II-specific"/>
    <property type="evidence" value="ECO:0007669"/>
    <property type="project" value="InterPro"/>
</dbReference>
<dbReference type="SMART" id="SM00066">
    <property type="entry name" value="GAL4"/>
    <property type="match status" value="1"/>
</dbReference>
<feature type="compositionally biased region" description="Basic residues" evidence="1">
    <location>
        <begin position="1"/>
        <end position="10"/>
    </location>
</feature>
<dbReference type="InterPro" id="IPR036864">
    <property type="entry name" value="Zn2-C6_fun-type_DNA-bd_sf"/>
</dbReference>
<keyword evidence="4" id="KW-1185">Reference proteome</keyword>
<reference evidence="4" key="2">
    <citation type="submission" date="2015-01" db="EMBL/GenBank/DDBJ databases">
        <title>Evolutionary Origins and Diversification of the Mycorrhizal Mutualists.</title>
        <authorList>
            <consortium name="DOE Joint Genome Institute"/>
            <consortium name="Mycorrhizal Genomics Consortium"/>
            <person name="Kohler A."/>
            <person name="Kuo A."/>
            <person name="Nagy L.G."/>
            <person name="Floudas D."/>
            <person name="Copeland A."/>
            <person name="Barry K.W."/>
            <person name="Cichocki N."/>
            <person name="Veneault-Fourrey C."/>
            <person name="LaButti K."/>
            <person name="Lindquist E.A."/>
            <person name="Lipzen A."/>
            <person name="Lundell T."/>
            <person name="Morin E."/>
            <person name="Murat C."/>
            <person name="Riley R."/>
            <person name="Ohm R."/>
            <person name="Sun H."/>
            <person name="Tunlid A."/>
            <person name="Henrissat B."/>
            <person name="Grigoriev I.V."/>
            <person name="Hibbett D.S."/>
            <person name="Martin F."/>
        </authorList>
    </citation>
    <scope>NUCLEOTIDE SEQUENCE [LARGE SCALE GENOMIC DNA]</scope>
    <source>
        <strain evidence="4">ATCC 200175</strain>
    </source>
</reference>
<dbReference type="GO" id="GO:0008270">
    <property type="term" value="F:zinc ion binding"/>
    <property type="evidence" value="ECO:0007669"/>
    <property type="project" value="InterPro"/>
</dbReference>
<dbReference type="InterPro" id="IPR001138">
    <property type="entry name" value="Zn2Cys6_DnaBD"/>
</dbReference>
<feature type="region of interest" description="Disordered" evidence="1">
    <location>
        <begin position="1"/>
        <end position="26"/>
    </location>
</feature>
<dbReference type="SUPFAM" id="SSF57701">
    <property type="entry name" value="Zn2/Cys6 DNA-binding domain"/>
    <property type="match status" value="1"/>
</dbReference>
<dbReference type="Gene3D" id="4.10.240.10">
    <property type="entry name" value="Zn(2)-C6 fungal-type DNA-binding domain"/>
    <property type="match status" value="1"/>
</dbReference>
<proteinExistence type="predicted"/>
<dbReference type="Proteomes" id="UP000053647">
    <property type="component" value="Unassembled WGS sequence"/>
</dbReference>
<evidence type="ECO:0000313" key="3">
    <source>
        <dbReference type="EMBL" id="KIJ13167.1"/>
    </source>
</evidence>
<dbReference type="OrthoDB" id="4451586at2759"/>
<sequence>MSPRKHKRMISKSTPVGGSRPSDVKRKGPNACFHCRSLKVKCEVLPGNAACSKCQASGFTECPPQELPKDAGGRGLSAPPEATAHQPQRT</sequence>
<dbReference type="PROSITE" id="PS50048">
    <property type="entry name" value="ZN2_CY6_FUNGAL_2"/>
    <property type="match status" value="1"/>
</dbReference>
<dbReference type="Pfam" id="PF00172">
    <property type="entry name" value="Zn_clus"/>
    <property type="match status" value="1"/>
</dbReference>
<protein>
    <recommendedName>
        <fullName evidence="2">Zn(2)-C6 fungal-type domain-containing protein</fullName>
    </recommendedName>
</protein>
<evidence type="ECO:0000256" key="1">
    <source>
        <dbReference type="SAM" id="MobiDB-lite"/>
    </source>
</evidence>
<accession>A0A0C9U0B9</accession>
<reference evidence="3 4" key="1">
    <citation type="submission" date="2014-06" db="EMBL/GenBank/DDBJ databases">
        <authorList>
            <consortium name="DOE Joint Genome Institute"/>
            <person name="Kuo A."/>
            <person name="Kohler A."/>
            <person name="Nagy L.G."/>
            <person name="Floudas D."/>
            <person name="Copeland A."/>
            <person name="Barry K.W."/>
            <person name="Cichocki N."/>
            <person name="Veneault-Fourrey C."/>
            <person name="LaButti K."/>
            <person name="Lindquist E.A."/>
            <person name="Lipzen A."/>
            <person name="Lundell T."/>
            <person name="Morin E."/>
            <person name="Murat C."/>
            <person name="Sun H."/>
            <person name="Tunlid A."/>
            <person name="Henrissat B."/>
            <person name="Grigoriev I.V."/>
            <person name="Hibbett D.S."/>
            <person name="Martin F."/>
            <person name="Nordberg H.P."/>
            <person name="Cantor M.N."/>
            <person name="Hua S.X."/>
        </authorList>
    </citation>
    <scope>NUCLEOTIDE SEQUENCE [LARGE SCALE GENOMIC DNA]</scope>
    <source>
        <strain evidence="3 4">ATCC 200175</strain>
    </source>
</reference>
<organism evidence="3 4">
    <name type="scientific">Paxillus involutus ATCC 200175</name>
    <dbReference type="NCBI Taxonomy" id="664439"/>
    <lineage>
        <taxon>Eukaryota</taxon>
        <taxon>Fungi</taxon>
        <taxon>Dikarya</taxon>
        <taxon>Basidiomycota</taxon>
        <taxon>Agaricomycotina</taxon>
        <taxon>Agaricomycetes</taxon>
        <taxon>Agaricomycetidae</taxon>
        <taxon>Boletales</taxon>
        <taxon>Paxilineae</taxon>
        <taxon>Paxillaceae</taxon>
        <taxon>Paxillus</taxon>
    </lineage>
</organism>
<feature type="domain" description="Zn(2)-C6 fungal-type" evidence="2">
    <location>
        <begin position="31"/>
        <end position="62"/>
    </location>
</feature>
<dbReference type="HOGENOM" id="CLU_2441487_0_0_1"/>
<feature type="region of interest" description="Disordered" evidence="1">
    <location>
        <begin position="63"/>
        <end position="90"/>
    </location>
</feature>
<dbReference type="AlphaFoldDB" id="A0A0C9U0B9"/>
<dbReference type="EMBL" id="KN819355">
    <property type="protein sequence ID" value="KIJ13167.1"/>
    <property type="molecule type" value="Genomic_DNA"/>
</dbReference>
<dbReference type="PROSITE" id="PS00463">
    <property type="entry name" value="ZN2_CY6_FUNGAL_1"/>
    <property type="match status" value="1"/>
</dbReference>
<evidence type="ECO:0000313" key="4">
    <source>
        <dbReference type="Proteomes" id="UP000053647"/>
    </source>
</evidence>
<gene>
    <name evidence="3" type="ORF">PAXINDRAFT_14066</name>
</gene>
<name>A0A0C9U0B9_PAXIN</name>
<evidence type="ECO:0000259" key="2">
    <source>
        <dbReference type="PROSITE" id="PS50048"/>
    </source>
</evidence>